<reference evidence="5" key="1">
    <citation type="submission" date="2020-03" db="EMBL/GenBank/DDBJ databases">
        <title>The deep terrestrial virosphere.</title>
        <authorList>
            <person name="Holmfeldt K."/>
            <person name="Nilsson E."/>
            <person name="Simone D."/>
            <person name="Lopez-Fernandez M."/>
            <person name="Wu X."/>
            <person name="de Brujin I."/>
            <person name="Lundin D."/>
            <person name="Andersson A."/>
            <person name="Bertilsson S."/>
            <person name="Dopson M."/>
        </authorList>
    </citation>
    <scope>NUCLEOTIDE SEQUENCE</scope>
    <source>
        <strain evidence="5">MM415A02806</strain>
    </source>
</reference>
<dbReference type="EMBL" id="MT141941">
    <property type="protein sequence ID" value="QJA72311.1"/>
    <property type="molecule type" value="Genomic_DNA"/>
</dbReference>
<dbReference type="NCBIfam" id="TIGR01543">
    <property type="entry name" value="proheadase_HK97"/>
    <property type="match status" value="1"/>
</dbReference>
<evidence type="ECO:0000256" key="2">
    <source>
        <dbReference type="ARBA" id="ARBA00022670"/>
    </source>
</evidence>
<proteinExistence type="predicted"/>
<sequence>MPLPVPKKSAEEKFSELEERSFDFQIEKRDDETGELIGHAAIFNKYTDILWWKERIIPGAFKESIKSDDIRALFNHDPNYVLGRNKAGTLKLEEDEKGLAVRIKPPDTQIANDVVKLIERGDVSQMSFAFQVLEDAWVYGEEKDPDKRDLLKVKLWDVSPVVYPAYKGTDIAVRSYENWKKLHTQPETAWRRNLLRRYFNIKIKGG</sequence>
<dbReference type="GO" id="GO:0006508">
    <property type="term" value="P:proteolysis"/>
    <property type="evidence" value="ECO:0007669"/>
    <property type="project" value="UniProtKB-KW"/>
</dbReference>
<gene>
    <name evidence="5" type="ORF">MM415A02806_0004</name>
</gene>
<keyword evidence="3" id="KW-0378">Hydrolase</keyword>
<feature type="domain" description="Prohead serine protease" evidence="4">
    <location>
        <begin position="25"/>
        <end position="180"/>
    </location>
</feature>
<dbReference type="InterPro" id="IPR054613">
    <property type="entry name" value="Peptidase_S78_dom"/>
</dbReference>
<keyword evidence="1" id="KW-1188">Viral release from host cell</keyword>
<protein>
    <submittedName>
        <fullName evidence="5">Putative peptidase</fullName>
    </submittedName>
</protein>
<keyword evidence="2" id="KW-0645">Protease</keyword>
<evidence type="ECO:0000256" key="1">
    <source>
        <dbReference type="ARBA" id="ARBA00022612"/>
    </source>
</evidence>
<name>A0A6M3JT33_9ZZZZ</name>
<evidence type="ECO:0000313" key="5">
    <source>
        <dbReference type="EMBL" id="QJA72311.1"/>
    </source>
</evidence>
<dbReference type="GO" id="GO:0008233">
    <property type="term" value="F:peptidase activity"/>
    <property type="evidence" value="ECO:0007669"/>
    <property type="project" value="UniProtKB-KW"/>
</dbReference>
<accession>A0A6M3JT33</accession>
<evidence type="ECO:0000259" key="4">
    <source>
        <dbReference type="Pfam" id="PF04586"/>
    </source>
</evidence>
<dbReference type="InterPro" id="IPR006433">
    <property type="entry name" value="Prohead_protease"/>
</dbReference>
<dbReference type="AlphaFoldDB" id="A0A6M3JT33"/>
<evidence type="ECO:0000256" key="3">
    <source>
        <dbReference type="ARBA" id="ARBA00022801"/>
    </source>
</evidence>
<dbReference type="Pfam" id="PF04586">
    <property type="entry name" value="Peptidase_S78"/>
    <property type="match status" value="1"/>
</dbReference>
<organism evidence="5">
    <name type="scientific">viral metagenome</name>
    <dbReference type="NCBI Taxonomy" id="1070528"/>
    <lineage>
        <taxon>unclassified sequences</taxon>
        <taxon>metagenomes</taxon>
        <taxon>organismal metagenomes</taxon>
    </lineage>
</organism>